<dbReference type="KEGG" id="tet:TTHERM_00621030"/>
<protein>
    <submittedName>
        <fullName evidence="2">Uncharacterized protein</fullName>
    </submittedName>
</protein>
<reference evidence="3" key="1">
    <citation type="journal article" date="2006" name="PLoS Biol.">
        <title>Macronuclear genome sequence of the ciliate Tetrahymena thermophila, a model eukaryote.</title>
        <authorList>
            <person name="Eisen J.A."/>
            <person name="Coyne R.S."/>
            <person name="Wu M."/>
            <person name="Wu D."/>
            <person name="Thiagarajan M."/>
            <person name="Wortman J.R."/>
            <person name="Badger J.H."/>
            <person name="Ren Q."/>
            <person name="Amedeo P."/>
            <person name="Jones K.M."/>
            <person name="Tallon L.J."/>
            <person name="Delcher A.L."/>
            <person name="Salzberg S.L."/>
            <person name="Silva J.C."/>
            <person name="Haas B.J."/>
            <person name="Majoros W.H."/>
            <person name="Farzad M."/>
            <person name="Carlton J.M."/>
            <person name="Smith R.K. Jr."/>
            <person name="Garg J."/>
            <person name="Pearlman R.E."/>
            <person name="Karrer K.M."/>
            <person name="Sun L."/>
            <person name="Manning G."/>
            <person name="Elde N.C."/>
            <person name="Turkewitz A.P."/>
            <person name="Asai D.J."/>
            <person name="Wilkes D.E."/>
            <person name="Wang Y."/>
            <person name="Cai H."/>
            <person name="Collins K."/>
            <person name="Stewart B.A."/>
            <person name="Lee S.R."/>
            <person name="Wilamowska K."/>
            <person name="Weinberg Z."/>
            <person name="Ruzzo W.L."/>
            <person name="Wloga D."/>
            <person name="Gaertig J."/>
            <person name="Frankel J."/>
            <person name="Tsao C.-C."/>
            <person name="Gorovsky M.A."/>
            <person name="Keeling P.J."/>
            <person name="Waller R.F."/>
            <person name="Patron N.J."/>
            <person name="Cherry J.M."/>
            <person name="Stover N.A."/>
            <person name="Krieger C.J."/>
            <person name="del Toro C."/>
            <person name="Ryder H.F."/>
            <person name="Williamson S.C."/>
            <person name="Barbeau R.A."/>
            <person name="Hamilton E.P."/>
            <person name="Orias E."/>
        </authorList>
    </citation>
    <scope>NUCLEOTIDE SEQUENCE [LARGE SCALE GENOMIC DNA]</scope>
    <source>
        <strain evidence="3">SB210</strain>
    </source>
</reference>
<organism evidence="2 3">
    <name type="scientific">Tetrahymena thermophila (strain SB210)</name>
    <dbReference type="NCBI Taxonomy" id="312017"/>
    <lineage>
        <taxon>Eukaryota</taxon>
        <taxon>Sar</taxon>
        <taxon>Alveolata</taxon>
        <taxon>Ciliophora</taxon>
        <taxon>Intramacronucleata</taxon>
        <taxon>Oligohymenophorea</taxon>
        <taxon>Hymenostomatida</taxon>
        <taxon>Tetrahymenina</taxon>
        <taxon>Tetrahymenidae</taxon>
        <taxon>Tetrahymena</taxon>
    </lineage>
</organism>
<evidence type="ECO:0000313" key="3">
    <source>
        <dbReference type="Proteomes" id="UP000009168"/>
    </source>
</evidence>
<evidence type="ECO:0000256" key="1">
    <source>
        <dbReference type="SAM" id="Coils"/>
    </source>
</evidence>
<dbReference type="HOGENOM" id="CLU_1024815_0_0_1"/>
<accession>Q23MF6</accession>
<gene>
    <name evidence="2" type="ORF">TTHERM_00621030</name>
</gene>
<dbReference type="eggNOG" id="ENOG502T27K">
    <property type="taxonomic scope" value="Eukaryota"/>
</dbReference>
<proteinExistence type="predicted"/>
<dbReference type="EMBL" id="GG662661">
    <property type="protein sequence ID" value="EAR97683.1"/>
    <property type="molecule type" value="Genomic_DNA"/>
</dbReference>
<keyword evidence="1" id="KW-0175">Coiled coil</keyword>
<dbReference type="Proteomes" id="UP000009168">
    <property type="component" value="Unassembled WGS sequence"/>
</dbReference>
<evidence type="ECO:0000313" key="2">
    <source>
        <dbReference type="EMBL" id="EAR97683.1"/>
    </source>
</evidence>
<feature type="coiled-coil region" evidence="1">
    <location>
        <begin position="198"/>
        <end position="269"/>
    </location>
</feature>
<dbReference type="GeneID" id="7844864"/>
<dbReference type="InParanoid" id="Q23MF6"/>
<sequence>MNKNQENKQQMEQNIKQKVEVNFVFTKSNFKKEKNILYSHNSEIKNFIDELKKALLSKEIELIDVKENESSQRAFNSVCSVTKQLIQYPVNVYKNIKDLEDTILKIVIDKKLCVKPNDNSKYAVQVITPINDQQSQIITLNKNNQNNNIEETKVNHQDGKQNMWQPNNLNKPSPLSREHSQYQKTPIIQNVCDQDANYQKYLDQSEEIAKLNQQLEKTILENQQQRIQFEKELLIFKSKIKELKLKNQMLEIENKCLKKEQALLNQEQQLKL</sequence>
<name>Q23MF6_TETTS</name>
<dbReference type="RefSeq" id="XP_001017928.1">
    <property type="nucleotide sequence ID" value="XM_001017928.2"/>
</dbReference>
<dbReference type="AlphaFoldDB" id="Q23MF6"/>
<keyword evidence="3" id="KW-1185">Reference proteome</keyword>